<protein>
    <recommendedName>
        <fullName evidence="3">Thyroglobulin type-1 domain-containing protein</fullName>
    </recommendedName>
</protein>
<keyword evidence="1 2" id="KW-1015">Disulfide bond</keyword>
<organism evidence="4 5">
    <name type="scientific">Haemaphysalis longicornis</name>
    <name type="common">Bush tick</name>
    <dbReference type="NCBI Taxonomy" id="44386"/>
    <lineage>
        <taxon>Eukaryota</taxon>
        <taxon>Metazoa</taxon>
        <taxon>Ecdysozoa</taxon>
        <taxon>Arthropoda</taxon>
        <taxon>Chelicerata</taxon>
        <taxon>Arachnida</taxon>
        <taxon>Acari</taxon>
        <taxon>Parasitiformes</taxon>
        <taxon>Ixodida</taxon>
        <taxon>Ixodoidea</taxon>
        <taxon>Ixodidae</taxon>
        <taxon>Haemaphysalinae</taxon>
        <taxon>Haemaphysalis</taxon>
    </lineage>
</organism>
<keyword evidence="5" id="KW-1185">Reference proteome</keyword>
<dbReference type="OrthoDB" id="6425141at2759"/>
<name>A0A9J6GJN7_HAELO</name>
<dbReference type="VEuPathDB" id="VectorBase:HLOH_046930"/>
<proteinExistence type="predicted"/>
<comment type="caution">
    <text evidence="2">Lacks conserved residue(s) required for the propagation of feature annotation.</text>
</comment>
<dbReference type="SUPFAM" id="SSF57610">
    <property type="entry name" value="Thyroglobulin type-1 domain"/>
    <property type="match status" value="1"/>
</dbReference>
<feature type="disulfide bond" evidence="2">
    <location>
        <begin position="70"/>
        <end position="90"/>
    </location>
</feature>
<dbReference type="AlphaFoldDB" id="A0A9J6GJN7"/>
<accession>A0A9J6GJN7</accession>
<sequence length="108" mass="12333">MCTSSKNVLSLFPTASVPLTDCQRRRERELRVTQTQNLTGLVVPECDENGEYLPKQCFGQAVRGPPFCACYDKEFGQIKAPSRKIVSCNCIRQHHEWQRISRKCPAVF</sequence>
<dbReference type="CDD" id="cd00191">
    <property type="entry name" value="TY"/>
    <property type="match status" value="1"/>
</dbReference>
<evidence type="ECO:0000313" key="5">
    <source>
        <dbReference type="Proteomes" id="UP000821853"/>
    </source>
</evidence>
<dbReference type="EMBL" id="JABSTR010000007">
    <property type="protein sequence ID" value="KAH9375041.1"/>
    <property type="molecule type" value="Genomic_DNA"/>
</dbReference>
<feature type="domain" description="Thyroglobulin type-1" evidence="3">
    <location>
        <begin position="19"/>
        <end position="90"/>
    </location>
</feature>
<evidence type="ECO:0000259" key="3">
    <source>
        <dbReference type="PROSITE" id="PS51162"/>
    </source>
</evidence>
<dbReference type="InterPro" id="IPR000716">
    <property type="entry name" value="Thyroglobulin_1"/>
</dbReference>
<dbReference type="Proteomes" id="UP000821853">
    <property type="component" value="Chromosome 5"/>
</dbReference>
<dbReference type="Pfam" id="PF00086">
    <property type="entry name" value="Thyroglobulin_1"/>
    <property type="match status" value="1"/>
</dbReference>
<dbReference type="Gene3D" id="4.10.800.10">
    <property type="entry name" value="Thyroglobulin type-1"/>
    <property type="match status" value="1"/>
</dbReference>
<evidence type="ECO:0000313" key="4">
    <source>
        <dbReference type="EMBL" id="KAH9375041.1"/>
    </source>
</evidence>
<evidence type="ECO:0000256" key="2">
    <source>
        <dbReference type="PROSITE-ProRule" id="PRU00500"/>
    </source>
</evidence>
<dbReference type="OMA" id="IHRNREM"/>
<dbReference type="PROSITE" id="PS51162">
    <property type="entry name" value="THYROGLOBULIN_1_2"/>
    <property type="match status" value="1"/>
</dbReference>
<dbReference type="InterPro" id="IPR036857">
    <property type="entry name" value="Thyroglobulin_1_sf"/>
</dbReference>
<evidence type="ECO:0000256" key="1">
    <source>
        <dbReference type="ARBA" id="ARBA00023157"/>
    </source>
</evidence>
<gene>
    <name evidence="4" type="ORF">HPB48_021228</name>
</gene>
<comment type="caution">
    <text evidence="4">The sequence shown here is derived from an EMBL/GenBank/DDBJ whole genome shotgun (WGS) entry which is preliminary data.</text>
</comment>
<reference evidence="4 5" key="1">
    <citation type="journal article" date="2020" name="Cell">
        <title>Large-Scale Comparative Analyses of Tick Genomes Elucidate Their Genetic Diversity and Vector Capacities.</title>
        <authorList>
            <consortium name="Tick Genome and Microbiome Consortium (TIGMIC)"/>
            <person name="Jia N."/>
            <person name="Wang J."/>
            <person name="Shi W."/>
            <person name="Du L."/>
            <person name="Sun Y."/>
            <person name="Zhan W."/>
            <person name="Jiang J.F."/>
            <person name="Wang Q."/>
            <person name="Zhang B."/>
            <person name="Ji P."/>
            <person name="Bell-Sakyi L."/>
            <person name="Cui X.M."/>
            <person name="Yuan T.T."/>
            <person name="Jiang B.G."/>
            <person name="Yang W.F."/>
            <person name="Lam T.T."/>
            <person name="Chang Q.C."/>
            <person name="Ding S.J."/>
            <person name="Wang X.J."/>
            <person name="Zhu J.G."/>
            <person name="Ruan X.D."/>
            <person name="Zhao L."/>
            <person name="Wei J.T."/>
            <person name="Ye R.Z."/>
            <person name="Que T.C."/>
            <person name="Du C.H."/>
            <person name="Zhou Y.H."/>
            <person name="Cheng J.X."/>
            <person name="Dai P.F."/>
            <person name="Guo W.B."/>
            <person name="Han X.H."/>
            <person name="Huang E.J."/>
            <person name="Li L.F."/>
            <person name="Wei W."/>
            <person name="Gao Y.C."/>
            <person name="Liu J.Z."/>
            <person name="Shao H.Z."/>
            <person name="Wang X."/>
            <person name="Wang C.C."/>
            <person name="Yang T.C."/>
            <person name="Huo Q.B."/>
            <person name="Li W."/>
            <person name="Chen H.Y."/>
            <person name="Chen S.E."/>
            <person name="Zhou L.G."/>
            <person name="Ni X.B."/>
            <person name="Tian J.H."/>
            <person name="Sheng Y."/>
            <person name="Liu T."/>
            <person name="Pan Y.S."/>
            <person name="Xia L.Y."/>
            <person name="Li J."/>
            <person name="Zhao F."/>
            <person name="Cao W.C."/>
        </authorList>
    </citation>
    <scope>NUCLEOTIDE SEQUENCE [LARGE SCALE GENOMIC DNA]</scope>
    <source>
        <strain evidence="4">HaeL-2018</strain>
    </source>
</reference>